<dbReference type="RefSeq" id="WP_377366429.1">
    <property type="nucleotide sequence ID" value="NZ_JBHTMN010000007.1"/>
</dbReference>
<dbReference type="PROSITE" id="PS00041">
    <property type="entry name" value="HTH_ARAC_FAMILY_1"/>
    <property type="match status" value="1"/>
</dbReference>
<evidence type="ECO:0000313" key="5">
    <source>
        <dbReference type="EMBL" id="MFD1383253.1"/>
    </source>
</evidence>
<dbReference type="Gene3D" id="1.10.10.60">
    <property type="entry name" value="Homeodomain-like"/>
    <property type="match status" value="1"/>
</dbReference>
<dbReference type="Proteomes" id="UP001597059">
    <property type="component" value="Unassembled WGS sequence"/>
</dbReference>
<dbReference type="PANTHER" id="PTHR47893">
    <property type="entry name" value="REGULATORY PROTEIN PCHR"/>
    <property type="match status" value="1"/>
</dbReference>
<evidence type="ECO:0000259" key="4">
    <source>
        <dbReference type="PROSITE" id="PS01124"/>
    </source>
</evidence>
<dbReference type="InterPro" id="IPR018060">
    <property type="entry name" value="HTH_AraC"/>
</dbReference>
<evidence type="ECO:0000256" key="2">
    <source>
        <dbReference type="ARBA" id="ARBA00023125"/>
    </source>
</evidence>
<sequence>MAPPITSQDHFVAPSDLAAQAQHLEHHRIRVPAKRFATPQSVSSSHPVLRGTVLTEKSASGMLVHLVDALAMQDFTVEAEVSACLKVTIFFEGETRFQFGEQTLTLEKDSQQAKVMTISRDEKCRMSIRDGDRRYGLYVAVTPEWFASHGFSDVNLLQRLKEHLSIQNWVLPRHLWLQARKLLEQQDTSPKGRLVREGFGIALIGEWLASIEEANQTPVRSVSRQVQRFVQYLSDEASWSLSLDMIGNHLGMSSATLQRYAREHLGMSLTQYLRKQRLNRACQALHRGEASIMEAAHIAGYSHPNNFTVAFKRQFGVPPTEVHQRSLNSLLTRYSASEGVPCVKS</sequence>
<evidence type="ECO:0000256" key="3">
    <source>
        <dbReference type="ARBA" id="ARBA00023163"/>
    </source>
</evidence>
<keyword evidence="1" id="KW-0805">Transcription regulation</keyword>
<protein>
    <submittedName>
        <fullName evidence="5">Helix-turn-helix transcriptional regulator</fullName>
    </submittedName>
</protein>
<accession>A0ABW4B145</accession>
<organism evidence="5 6">
    <name type="scientific">Rhodanobacter aciditrophus</name>
    <dbReference type="NCBI Taxonomy" id="1623218"/>
    <lineage>
        <taxon>Bacteria</taxon>
        <taxon>Pseudomonadati</taxon>
        <taxon>Pseudomonadota</taxon>
        <taxon>Gammaproteobacteria</taxon>
        <taxon>Lysobacterales</taxon>
        <taxon>Rhodanobacteraceae</taxon>
        <taxon>Rhodanobacter</taxon>
    </lineage>
</organism>
<dbReference type="PROSITE" id="PS01124">
    <property type="entry name" value="HTH_ARAC_FAMILY_2"/>
    <property type="match status" value="1"/>
</dbReference>
<reference evidence="6" key="1">
    <citation type="journal article" date="2019" name="Int. J. Syst. Evol. Microbiol.">
        <title>The Global Catalogue of Microorganisms (GCM) 10K type strain sequencing project: providing services to taxonomists for standard genome sequencing and annotation.</title>
        <authorList>
            <consortium name="The Broad Institute Genomics Platform"/>
            <consortium name="The Broad Institute Genome Sequencing Center for Infectious Disease"/>
            <person name="Wu L."/>
            <person name="Ma J."/>
        </authorList>
    </citation>
    <scope>NUCLEOTIDE SEQUENCE [LARGE SCALE GENOMIC DNA]</scope>
    <source>
        <strain evidence="6">JCM 30774</strain>
    </source>
</reference>
<dbReference type="EMBL" id="JBHTMN010000007">
    <property type="protein sequence ID" value="MFD1383253.1"/>
    <property type="molecule type" value="Genomic_DNA"/>
</dbReference>
<proteinExistence type="predicted"/>
<comment type="caution">
    <text evidence="5">The sequence shown here is derived from an EMBL/GenBank/DDBJ whole genome shotgun (WGS) entry which is preliminary data.</text>
</comment>
<dbReference type="PANTHER" id="PTHR47893:SF1">
    <property type="entry name" value="REGULATORY PROTEIN PCHR"/>
    <property type="match status" value="1"/>
</dbReference>
<keyword evidence="2" id="KW-0238">DNA-binding</keyword>
<dbReference type="SMART" id="SM00342">
    <property type="entry name" value="HTH_ARAC"/>
    <property type="match status" value="1"/>
</dbReference>
<dbReference type="InterPro" id="IPR053142">
    <property type="entry name" value="PchR_regulatory_protein"/>
</dbReference>
<dbReference type="Pfam" id="PF12833">
    <property type="entry name" value="HTH_18"/>
    <property type="match status" value="1"/>
</dbReference>
<gene>
    <name evidence="5" type="ORF">ACFQ45_07730</name>
</gene>
<dbReference type="SUPFAM" id="SSF46689">
    <property type="entry name" value="Homeodomain-like"/>
    <property type="match status" value="2"/>
</dbReference>
<keyword evidence="3" id="KW-0804">Transcription</keyword>
<dbReference type="InterPro" id="IPR018062">
    <property type="entry name" value="HTH_AraC-typ_CS"/>
</dbReference>
<keyword evidence="6" id="KW-1185">Reference proteome</keyword>
<evidence type="ECO:0000256" key="1">
    <source>
        <dbReference type="ARBA" id="ARBA00023015"/>
    </source>
</evidence>
<feature type="domain" description="HTH araC/xylS-type" evidence="4">
    <location>
        <begin position="227"/>
        <end position="325"/>
    </location>
</feature>
<name>A0ABW4B145_9GAMM</name>
<dbReference type="InterPro" id="IPR009057">
    <property type="entry name" value="Homeodomain-like_sf"/>
</dbReference>
<evidence type="ECO:0000313" key="6">
    <source>
        <dbReference type="Proteomes" id="UP001597059"/>
    </source>
</evidence>